<gene>
    <name evidence="1" type="ORF">EXY23_19755</name>
</gene>
<reference evidence="1 2" key="1">
    <citation type="submission" date="2019-03" db="EMBL/GenBank/DDBJ databases">
        <title>Paracraurococcus aquatilis NE82 genome sequence.</title>
        <authorList>
            <person name="Zhao Y."/>
            <person name="Du Z."/>
        </authorList>
    </citation>
    <scope>NUCLEOTIDE SEQUENCE [LARGE SCALE GENOMIC DNA]</scope>
    <source>
        <strain evidence="1 2">NE82</strain>
    </source>
</reference>
<dbReference type="EMBL" id="SKBM01000022">
    <property type="protein sequence ID" value="TCZ56627.1"/>
    <property type="molecule type" value="Genomic_DNA"/>
</dbReference>
<sequence>MTTSTSLVDFAWQAVRLVEGSPGATAYSYAMATLGGVEGPYIDLTGETPYAYTDCSGWVNYALDSVSPLHRAVLSALRMEAQFNPGEVQAYNWQDPAHPGTVSIAEGTSQPLARAFVIANVFATQADGSNGFTRVSLGDGVQAGDIFAYASGIYTDPSNPDAASTPGLTGTGDTGHTGIIAGTPVEVPRDAWTGTGLAAEVAHVWALPVIDSTTVPHFGDVAAGDGTEGFTQPLLDSRRTGATGGYELPPDTTALPDGLSYSALKAGGLGTGTLWLATDATGNVIQLRFAESDPWLPNTVQETGSAKAALSFSIGRLTDSIALQDAVLDADGRMLVTLWPQADHAAAAASPLLSGAGGLHLVGDGGVLTLSTASSFTDGVLLGQGTTLELGSRHAAGTGAVAFEAGAAATLELTRDALDHGLFSNQLRGWTEDDTISLEDTPYAAGAHAMLSHGILRVVSGGIATVLHVPDAAPGQHVTLSDDGQGGTLLRLVADTIRPAPAVGGTGSSLPGGAAGAAYLEANLDVAAAGIDPAEHYHLFGWREGRDPGPLFSTVFYLASNPDVAAAQIDPLQHYEQHGWREGRSPNAVFDSKAYLAANPDVAAAQIDPLRHYEEHGWREGRDPGPVFSTQAYLASNPDVAAAGVDPLAHFLVHGWQEGRDPDALFDTQGYLARYADVAAAGVNPFVHYLTHGWQEGRSPSAAFDAPAYAAAHPEASGQDPLARYLTQGVAQGQVATPVADWG</sequence>
<evidence type="ECO:0000313" key="2">
    <source>
        <dbReference type="Proteomes" id="UP000295023"/>
    </source>
</evidence>
<comment type="caution">
    <text evidence="1">The sequence shown here is derived from an EMBL/GenBank/DDBJ whole genome shotgun (WGS) entry which is preliminary data.</text>
</comment>
<dbReference type="AlphaFoldDB" id="A0A4R4DB37"/>
<keyword evidence="2" id="KW-1185">Reference proteome</keyword>
<organism evidence="1 2">
    <name type="scientific">Roseicella aquatilis</name>
    <dbReference type="NCBI Taxonomy" id="2527868"/>
    <lineage>
        <taxon>Bacteria</taxon>
        <taxon>Pseudomonadati</taxon>
        <taxon>Pseudomonadota</taxon>
        <taxon>Alphaproteobacteria</taxon>
        <taxon>Acetobacterales</taxon>
        <taxon>Roseomonadaceae</taxon>
        <taxon>Roseicella</taxon>
    </lineage>
</organism>
<protein>
    <submittedName>
        <fullName evidence="1">Uncharacterized protein</fullName>
    </submittedName>
</protein>
<accession>A0A4R4DB37</accession>
<evidence type="ECO:0000313" key="1">
    <source>
        <dbReference type="EMBL" id="TCZ56627.1"/>
    </source>
</evidence>
<proteinExistence type="predicted"/>
<name>A0A4R4DB37_9PROT</name>
<dbReference type="Proteomes" id="UP000295023">
    <property type="component" value="Unassembled WGS sequence"/>
</dbReference>